<dbReference type="AlphaFoldDB" id="A0A3N0GXL3"/>
<dbReference type="Proteomes" id="UP000279994">
    <property type="component" value="Unassembled WGS sequence"/>
</dbReference>
<gene>
    <name evidence="1" type="ORF">EFL26_04250</name>
</gene>
<protein>
    <submittedName>
        <fullName evidence="1">Uncharacterized protein</fullName>
    </submittedName>
</protein>
<dbReference type="OrthoDB" id="2426596at2"/>
<name>A0A3N0GXL3_9ACTN</name>
<proteinExistence type="predicted"/>
<accession>A0A3N0GXL3</accession>
<comment type="caution">
    <text evidence="1">The sequence shown here is derived from an EMBL/GenBank/DDBJ whole genome shotgun (WGS) entry which is preliminary data.</text>
</comment>
<evidence type="ECO:0000313" key="2">
    <source>
        <dbReference type="Proteomes" id="UP000279994"/>
    </source>
</evidence>
<evidence type="ECO:0000313" key="1">
    <source>
        <dbReference type="EMBL" id="RNM16822.1"/>
    </source>
</evidence>
<organism evidence="1 2">
    <name type="scientific">Nocardioides pocheonensis</name>
    <dbReference type="NCBI Taxonomy" id="661485"/>
    <lineage>
        <taxon>Bacteria</taxon>
        <taxon>Bacillati</taxon>
        <taxon>Actinomycetota</taxon>
        <taxon>Actinomycetes</taxon>
        <taxon>Propionibacteriales</taxon>
        <taxon>Nocardioidaceae</taxon>
        <taxon>Nocardioides</taxon>
    </lineage>
</organism>
<dbReference type="EMBL" id="RJSF01000007">
    <property type="protein sequence ID" value="RNM16822.1"/>
    <property type="molecule type" value="Genomic_DNA"/>
</dbReference>
<keyword evidence="2" id="KW-1185">Reference proteome</keyword>
<reference evidence="1 2" key="1">
    <citation type="submission" date="2018-11" db="EMBL/GenBank/DDBJ databases">
        <authorList>
            <person name="Li F."/>
        </authorList>
    </citation>
    <scope>NUCLEOTIDE SEQUENCE [LARGE SCALE GENOMIC DNA]</scope>
    <source>
        <strain evidence="1 2">Gsoil 818</strain>
    </source>
</reference>
<sequence>MEGSRFDLPHRTYYLLEGSFAGFDAWATRADGASQFRPAFVWPADHAWCLAFDVDPHWAGIGAAAGAIDDLRADPRLDVVLADPGEKQPAYY</sequence>